<dbReference type="OrthoDB" id="821958at2"/>
<dbReference type="InterPro" id="IPR046233">
    <property type="entry name" value="DUF6266"/>
</dbReference>
<evidence type="ECO:0000313" key="1">
    <source>
        <dbReference type="EMBL" id="PZX13523.1"/>
    </source>
</evidence>
<dbReference type="Proteomes" id="UP000249239">
    <property type="component" value="Unassembled WGS sequence"/>
</dbReference>
<dbReference type="EMBL" id="QKZK01000025">
    <property type="protein sequence ID" value="PZX13523.1"/>
    <property type="molecule type" value="Genomic_DNA"/>
</dbReference>
<dbReference type="RefSeq" id="WP_111446477.1">
    <property type="nucleotide sequence ID" value="NZ_QKZK01000025.1"/>
</dbReference>
<accession>A0A2W7N177</accession>
<gene>
    <name evidence="1" type="ORF">LX69_02634</name>
</gene>
<dbReference type="AlphaFoldDB" id="A0A2W7N177"/>
<organism evidence="1 2">
    <name type="scientific">Breznakibacter xylanolyticus</name>
    <dbReference type="NCBI Taxonomy" id="990"/>
    <lineage>
        <taxon>Bacteria</taxon>
        <taxon>Pseudomonadati</taxon>
        <taxon>Bacteroidota</taxon>
        <taxon>Bacteroidia</taxon>
        <taxon>Marinilabiliales</taxon>
        <taxon>Marinilabiliaceae</taxon>
        <taxon>Breznakibacter</taxon>
    </lineage>
</organism>
<name>A0A2W7N177_9BACT</name>
<proteinExistence type="predicted"/>
<sequence>MARLDNSILKGLRGKVGEIIIYEAYGQTLVRARPGKYKKTKSIPLQIQRQRLTVVQKFLKCFRHLIKRFYQPETEGKTAYGDAVSWNMKNALIGQYPDLMVDPAKVRFVNGALPVPAFTHISLVNNMLNLTWVTTNDLHGDAHDVLQVVVLPVNGSVANDLDALARRADGQLCMNIPEYFNVPKHLWVFFYSVRTGKVSQPVYLGLF</sequence>
<protein>
    <submittedName>
        <fullName evidence="1">Uncharacterized protein</fullName>
    </submittedName>
</protein>
<keyword evidence="2" id="KW-1185">Reference proteome</keyword>
<dbReference type="Pfam" id="PF19781">
    <property type="entry name" value="DUF6266"/>
    <property type="match status" value="1"/>
</dbReference>
<evidence type="ECO:0000313" key="2">
    <source>
        <dbReference type="Proteomes" id="UP000249239"/>
    </source>
</evidence>
<reference evidence="1 2" key="1">
    <citation type="submission" date="2018-06" db="EMBL/GenBank/DDBJ databases">
        <title>Genomic Encyclopedia of Archaeal and Bacterial Type Strains, Phase II (KMG-II): from individual species to whole genera.</title>
        <authorList>
            <person name="Goeker M."/>
        </authorList>
    </citation>
    <scope>NUCLEOTIDE SEQUENCE [LARGE SCALE GENOMIC DNA]</scope>
    <source>
        <strain evidence="1 2">DSM 6779</strain>
    </source>
</reference>
<comment type="caution">
    <text evidence="1">The sequence shown here is derived from an EMBL/GenBank/DDBJ whole genome shotgun (WGS) entry which is preliminary data.</text>
</comment>